<dbReference type="Proteomes" id="UP000218418">
    <property type="component" value="Chromosome"/>
</dbReference>
<evidence type="ECO:0000313" key="1">
    <source>
        <dbReference type="EMBL" id="BAY86036.1"/>
    </source>
</evidence>
<accession>A0A1Z4LXQ2</accession>
<name>A0A1Z4LXQ2_9CYAN</name>
<reference evidence="1 2" key="1">
    <citation type="submission" date="2017-06" db="EMBL/GenBank/DDBJ databases">
        <title>Genome sequencing of cyanobaciteial culture collection at National Institute for Environmental Studies (NIES).</title>
        <authorList>
            <person name="Hirose Y."/>
            <person name="Shimura Y."/>
            <person name="Fujisawa T."/>
            <person name="Nakamura Y."/>
            <person name="Kawachi M."/>
        </authorList>
    </citation>
    <scope>NUCLEOTIDE SEQUENCE [LARGE SCALE GENOMIC DNA]</scope>
    <source>
        <strain evidence="1 2">NIES-267</strain>
    </source>
</reference>
<protein>
    <submittedName>
        <fullName evidence="1">Uncharacterized protein</fullName>
    </submittedName>
</protein>
<organism evidence="1 2">
    <name type="scientific">Calothrix parasitica NIES-267</name>
    <dbReference type="NCBI Taxonomy" id="1973488"/>
    <lineage>
        <taxon>Bacteria</taxon>
        <taxon>Bacillati</taxon>
        <taxon>Cyanobacteriota</taxon>
        <taxon>Cyanophyceae</taxon>
        <taxon>Nostocales</taxon>
        <taxon>Calotrichaceae</taxon>
        <taxon>Calothrix</taxon>
    </lineage>
</organism>
<gene>
    <name evidence="1" type="ORF">NIES267_55420</name>
</gene>
<dbReference type="AlphaFoldDB" id="A0A1Z4LXQ2"/>
<evidence type="ECO:0000313" key="2">
    <source>
        <dbReference type="Proteomes" id="UP000218418"/>
    </source>
</evidence>
<keyword evidence="2" id="KW-1185">Reference proteome</keyword>
<dbReference type="EMBL" id="AP018227">
    <property type="protein sequence ID" value="BAY86036.1"/>
    <property type="molecule type" value="Genomic_DNA"/>
</dbReference>
<sequence>MQSNSSDEPDNLALAWSSYNDNFTTGIDPETGKNISLVGKWFKNYWDYANRTMMNVIKGHPPEEDPRLTSQ</sequence>
<proteinExistence type="predicted"/>